<protein>
    <submittedName>
        <fullName evidence="5">Permease</fullName>
    </submittedName>
</protein>
<evidence type="ECO:0000256" key="1">
    <source>
        <dbReference type="ARBA" id="ARBA00022692"/>
    </source>
</evidence>
<feature type="transmembrane region" description="Helical" evidence="4">
    <location>
        <begin position="50"/>
        <end position="70"/>
    </location>
</feature>
<dbReference type="PANTHER" id="PTHR23547:SF1">
    <property type="entry name" value="MAJOR FACILITATOR SUPERFAMILY MFS_1"/>
    <property type="match status" value="1"/>
</dbReference>
<dbReference type="InterPro" id="IPR036259">
    <property type="entry name" value="MFS_trans_sf"/>
</dbReference>
<feature type="transmembrane region" description="Helical" evidence="4">
    <location>
        <begin position="82"/>
        <end position="106"/>
    </location>
</feature>
<keyword evidence="3 4" id="KW-0472">Membrane</keyword>
<dbReference type="RefSeq" id="WP_006713600.1">
    <property type="nucleotide sequence ID" value="NZ_AFWF01000214.1"/>
</dbReference>
<organism evidence="5 6">
    <name type="scientific">Vibrio ichthyoenteri ATCC 700023</name>
    <dbReference type="NCBI Taxonomy" id="870968"/>
    <lineage>
        <taxon>Bacteria</taxon>
        <taxon>Pseudomonadati</taxon>
        <taxon>Pseudomonadota</taxon>
        <taxon>Gammaproteobacteria</taxon>
        <taxon>Vibrionales</taxon>
        <taxon>Vibrionaceae</taxon>
        <taxon>Vibrio</taxon>
    </lineage>
</organism>
<dbReference type="Pfam" id="PF07690">
    <property type="entry name" value="MFS_1"/>
    <property type="match status" value="1"/>
</dbReference>
<evidence type="ECO:0000313" key="6">
    <source>
        <dbReference type="Proteomes" id="UP000004605"/>
    </source>
</evidence>
<dbReference type="OrthoDB" id="186809at2"/>
<keyword evidence="6" id="KW-1185">Reference proteome</keyword>
<evidence type="ECO:0000256" key="3">
    <source>
        <dbReference type="ARBA" id="ARBA00023136"/>
    </source>
</evidence>
<feature type="transmembrane region" description="Helical" evidence="4">
    <location>
        <begin position="312"/>
        <end position="337"/>
    </location>
</feature>
<dbReference type="InterPro" id="IPR047769">
    <property type="entry name" value="MFS_ArsJ"/>
</dbReference>
<feature type="transmembrane region" description="Helical" evidence="4">
    <location>
        <begin position="375"/>
        <end position="395"/>
    </location>
</feature>
<dbReference type="NCBIfam" id="NF033734">
    <property type="entry name" value="MFS_ArsJ"/>
    <property type="match status" value="1"/>
</dbReference>
<feature type="transmembrane region" description="Helical" evidence="4">
    <location>
        <begin position="20"/>
        <end position="38"/>
    </location>
</feature>
<evidence type="ECO:0000256" key="4">
    <source>
        <dbReference type="SAM" id="Phobius"/>
    </source>
</evidence>
<evidence type="ECO:0000256" key="2">
    <source>
        <dbReference type="ARBA" id="ARBA00022989"/>
    </source>
</evidence>
<dbReference type="PANTHER" id="PTHR23547">
    <property type="entry name" value="MAJOR FACILITATOR SUPERFAMILY DOMAIN, GENERAL SUBSTRATE TRANSPORTER"/>
    <property type="match status" value="1"/>
</dbReference>
<accession>F9S515</accession>
<feature type="transmembrane region" description="Helical" evidence="4">
    <location>
        <begin position="286"/>
        <end position="306"/>
    </location>
</feature>
<dbReference type="GO" id="GO:0022857">
    <property type="term" value="F:transmembrane transporter activity"/>
    <property type="evidence" value="ECO:0007669"/>
    <property type="project" value="InterPro"/>
</dbReference>
<dbReference type="EMBL" id="AFWF01000214">
    <property type="protein sequence ID" value="EGU36189.1"/>
    <property type="molecule type" value="Genomic_DNA"/>
</dbReference>
<proteinExistence type="predicted"/>
<comment type="caution">
    <text evidence="5">The sequence shown here is derived from an EMBL/GenBank/DDBJ whole genome shotgun (WGS) entry which is preliminary data.</text>
</comment>
<dbReference type="AlphaFoldDB" id="F9S515"/>
<reference evidence="5 6" key="1">
    <citation type="journal article" date="2012" name="Int. J. Syst. Evol. Microbiol.">
        <title>Vibrio caribbeanicus sp. nov., isolated from the marine sponge Scleritoderma cyanea.</title>
        <authorList>
            <person name="Hoffmann M."/>
            <person name="Monday S.R."/>
            <person name="Allard M.W."/>
            <person name="Strain E.A."/>
            <person name="Whittaker P."/>
            <person name="Naum M."/>
            <person name="McCarthy P.J."/>
            <person name="Lopez J.V."/>
            <person name="Fischer M."/>
            <person name="Brown E.W."/>
        </authorList>
    </citation>
    <scope>NUCLEOTIDE SEQUENCE [LARGE SCALE GENOMIC DNA]</scope>
    <source>
        <strain evidence="5 6">ATCC 700023</strain>
    </source>
</reference>
<feature type="transmembrane region" description="Helical" evidence="4">
    <location>
        <begin position="349"/>
        <end position="369"/>
    </location>
</feature>
<gene>
    <name evidence="5" type="ORF">VII00023_04277</name>
</gene>
<dbReference type="Gene3D" id="1.20.1250.20">
    <property type="entry name" value="MFS general substrate transporter like domains"/>
    <property type="match status" value="2"/>
</dbReference>
<sequence length="405" mass="43789">MFANLSKSVRQYMLVTFNYWNFTVTDGALRMLVVLYFHDLGYSTLEIASLFLFYEFFGVVTNLIGGWLGARLGLNKTMNLGLGMQIAALAMLAVPNAWLTIPWVMFAQAMSGIAKDLNKMSAKSSIKTLVPDDQQGALYKWIAILTGSKNALKGVGFFIGGLLLSLVGFQAAVLSMAAVLTLVLIGSLLGLESDLGKAKVKPKFRQIFSKSEPINILSAARMFLFGARDVWFVIALPIYLGSVFGWSHLWVGSFLALWVMAYGLVQGFAPKITGKEQGRVPDGSAAFAWAALLSVITAAIAYAVQIGWQPQLVIVVGLMIFGAVFAVNSSLHSYLIVSYAKGDGVSLDVGFYYMANAMGRLIGTVLSGWVFQMAGLSACLWVSFAFLTITTVISIKLPKLNPASA</sequence>
<keyword evidence="1 4" id="KW-0812">Transmembrane</keyword>
<dbReference type="InterPro" id="IPR011701">
    <property type="entry name" value="MFS"/>
</dbReference>
<dbReference type="SUPFAM" id="SSF103473">
    <property type="entry name" value="MFS general substrate transporter"/>
    <property type="match status" value="1"/>
</dbReference>
<name>F9S515_9VIBR</name>
<keyword evidence="2 4" id="KW-1133">Transmembrane helix</keyword>
<evidence type="ECO:0000313" key="5">
    <source>
        <dbReference type="EMBL" id="EGU36189.1"/>
    </source>
</evidence>
<dbReference type="Proteomes" id="UP000004605">
    <property type="component" value="Unassembled WGS sequence"/>
</dbReference>
<feature type="transmembrane region" description="Helical" evidence="4">
    <location>
        <begin position="173"/>
        <end position="193"/>
    </location>
</feature>
<dbReference type="FunFam" id="1.20.1250.20:FF:000432">
    <property type="entry name" value="MFS transporter permease"/>
    <property type="match status" value="1"/>
</dbReference>